<comment type="subcellular location">
    <subcellularLocation>
        <location evidence="1">Cell envelope</location>
    </subcellularLocation>
</comment>
<organism evidence="6 7">
    <name type="scientific">Nocardiopsis composta</name>
    <dbReference type="NCBI Taxonomy" id="157465"/>
    <lineage>
        <taxon>Bacteria</taxon>
        <taxon>Bacillati</taxon>
        <taxon>Actinomycetota</taxon>
        <taxon>Actinomycetes</taxon>
        <taxon>Streptosporangiales</taxon>
        <taxon>Nocardiopsidaceae</taxon>
        <taxon>Nocardiopsis</taxon>
    </lineage>
</organism>
<dbReference type="InterPro" id="IPR001638">
    <property type="entry name" value="Solute-binding_3/MltF_N"/>
</dbReference>
<feature type="domain" description="Solute-binding protein family 3/N-terminal" evidence="5">
    <location>
        <begin position="69"/>
        <end position="297"/>
    </location>
</feature>
<protein>
    <submittedName>
        <fullName evidence="6">Polar amino acid transport system substrate-binding protein</fullName>
    </submittedName>
</protein>
<evidence type="ECO:0000313" key="7">
    <source>
        <dbReference type="Proteomes" id="UP000572635"/>
    </source>
</evidence>
<dbReference type="Proteomes" id="UP000572635">
    <property type="component" value="Unassembled WGS sequence"/>
</dbReference>
<reference evidence="6 7" key="1">
    <citation type="submission" date="2020-08" db="EMBL/GenBank/DDBJ databases">
        <title>Sequencing the genomes of 1000 actinobacteria strains.</title>
        <authorList>
            <person name="Klenk H.-P."/>
        </authorList>
    </citation>
    <scope>NUCLEOTIDE SEQUENCE [LARGE SCALE GENOMIC DNA]</scope>
    <source>
        <strain evidence="6 7">DSM 44551</strain>
    </source>
</reference>
<dbReference type="PROSITE" id="PS51257">
    <property type="entry name" value="PROKAR_LIPOPROTEIN"/>
    <property type="match status" value="1"/>
</dbReference>
<dbReference type="GO" id="GO:0030313">
    <property type="term" value="C:cell envelope"/>
    <property type="evidence" value="ECO:0007669"/>
    <property type="project" value="UniProtKB-SubCell"/>
</dbReference>
<evidence type="ECO:0000256" key="1">
    <source>
        <dbReference type="ARBA" id="ARBA00004196"/>
    </source>
</evidence>
<dbReference type="PANTHER" id="PTHR35936">
    <property type="entry name" value="MEMBRANE-BOUND LYTIC MUREIN TRANSGLYCOSYLASE F"/>
    <property type="match status" value="1"/>
</dbReference>
<dbReference type="PROSITE" id="PS01039">
    <property type="entry name" value="SBP_BACTERIAL_3"/>
    <property type="match status" value="1"/>
</dbReference>
<dbReference type="AlphaFoldDB" id="A0A7W8QSR6"/>
<evidence type="ECO:0000256" key="3">
    <source>
        <dbReference type="ARBA" id="ARBA00022729"/>
    </source>
</evidence>
<evidence type="ECO:0000256" key="4">
    <source>
        <dbReference type="RuleBase" id="RU003744"/>
    </source>
</evidence>
<dbReference type="InterPro" id="IPR018313">
    <property type="entry name" value="SBP_3_CS"/>
</dbReference>
<name>A0A7W8QSR6_9ACTN</name>
<dbReference type="EMBL" id="JACHDB010000001">
    <property type="protein sequence ID" value="MBB5434871.1"/>
    <property type="molecule type" value="Genomic_DNA"/>
</dbReference>
<dbReference type="RefSeq" id="WP_312893803.1">
    <property type="nucleotide sequence ID" value="NZ_BAAAJD010000003.1"/>
</dbReference>
<keyword evidence="7" id="KW-1185">Reference proteome</keyword>
<gene>
    <name evidence="6" type="ORF">HDA36_004955</name>
</gene>
<dbReference type="SMART" id="SM00062">
    <property type="entry name" value="PBPb"/>
    <property type="match status" value="1"/>
</dbReference>
<dbReference type="PANTHER" id="PTHR35936:SF17">
    <property type="entry name" value="ARGININE-BINDING EXTRACELLULAR PROTEIN ARTP"/>
    <property type="match status" value="1"/>
</dbReference>
<proteinExistence type="inferred from homology"/>
<dbReference type="CDD" id="cd01004">
    <property type="entry name" value="PBP2_MidA_like"/>
    <property type="match status" value="1"/>
</dbReference>
<keyword evidence="3" id="KW-0732">Signal</keyword>
<evidence type="ECO:0000259" key="5">
    <source>
        <dbReference type="SMART" id="SM00062"/>
    </source>
</evidence>
<comment type="caution">
    <text evidence="6">The sequence shown here is derived from an EMBL/GenBank/DDBJ whole genome shotgun (WGS) entry which is preliminary data.</text>
</comment>
<dbReference type="Gene3D" id="3.40.190.10">
    <property type="entry name" value="Periplasmic binding protein-like II"/>
    <property type="match status" value="2"/>
</dbReference>
<dbReference type="SUPFAM" id="SSF53850">
    <property type="entry name" value="Periplasmic binding protein-like II"/>
    <property type="match status" value="1"/>
</dbReference>
<dbReference type="Pfam" id="PF00497">
    <property type="entry name" value="SBP_bac_3"/>
    <property type="match status" value="1"/>
</dbReference>
<evidence type="ECO:0000313" key="6">
    <source>
        <dbReference type="EMBL" id="MBB5434871.1"/>
    </source>
</evidence>
<evidence type="ECO:0000256" key="2">
    <source>
        <dbReference type="ARBA" id="ARBA00010333"/>
    </source>
</evidence>
<sequence length="319" mass="33190">MASPIRFFQPGQFSRGAVAAGAAALLLSVSACGGGDGGGGTGEGGATPDVQPDEELAALVPQEIRDSGTLTVGTDSSYAPAEFLDADGETIIGFDVELFDAVAAKLDLDVAWESATFGTIVEGVGSGKYDVGISSFTINEERLDQVNMVSYYNVGTQWFTAKGNPAGVDPDNACGKTIAVQADTVQVPDIEARSEQCEEDGEPAIQIDQYEGQDQATQSIVSGKSDAGLADMPVAFYAIEQTGDKLEALGEQYEAAPYGAVVNADDDELAEAIRAGYQSIIDDGTYEQILDGWGLAEQGLIEESEVNPDVAAEDEDGEA</sequence>
<comment type="similarity">
    <text evidence="2 4">Belongs to the bacterial solute-binding protein 3 family.</text>
</comment>
<accession>A0A7W8QSR6</accession>